<dbReference type="SUPFAM" id="SSF56784">
    <property type="entry name" value="HAD-like"/>
    <property type="match status" value="1"/>
</dbReference>
<evidence type="ECO:0000313" key="1">
    <source>
        <dbReference type="EMBL" id="MDS3861015.1"/>
    </source>
</evidence>
<dbReference type="NCBIfam" id="TIGR01548">
    <property type="entry name" value="HAD-SF-IA-hyp1"/>
    <property type="match status" value="1"/>
</dbReference>
<keyword evidence="2" id="KW-1185">Reference proteome</keyword>
<name>A0AAE4JW53_9CYAN</name>
<proteinExistence type="predicted"/>
<reference evidence="2" key="1">
    <citation type="submission" date="2023-07" db="EMBL/GenBank/DDBJ databases">
        <authorList>
            <person name="Luz R."/>
            <person name="Cordeiro R."/>
            <person name="Fonseca A."/>
            <person name="Goncalves V."/>
        </authorList>
    </citation>
    <scope>NUCLEOTIDE SEQUENCE [LARGE SCALE GENOMIC DNA]</scope>
    <source>
        <strain evidence="2">BACA0444</strain>
    </source>
</reference>
<dbReference type="SFLD" id="SFLDG01129">
    <property type="entry name" value="C1.5:_HAD__Beta-PGM__Phosphata"/>
    <property type="match status" value="1"/>
</dbReference>
<dbReference type="EMBL" id="JAVMIP010000008">
    <property type="protein sequence ID" value="MDS3861015.1"/>
    <property type="molecule type" value="Genomic_DNA"/>
</dbReference>
<dbReference type="RefSeq" id="WP_322878272.1">
    <property type="nucleotide sequence ID" value="NZ_JAVMIP010000008.1"/>
</dbReference>
<comment type="caution">
    <text evidence="1">The sequence shown here is derived from an EMBL/GenBank/DDBJ whole genome shotgun (WGS) entry which is preliminary data.</text>
</comment>
<dbReference type="Gene3D" id="1.10.150.240">
    <property type="entry name" value="Putative phosphatase, domain 2"/>
    <property type="match status" value="1"/>
</dbReference>
<accession>A0AAE4JW53</accession>
<protein>
    <submittedName>
        <fullName evidence="1">TIGR01548 family HAD-type hydrolase</fullName>
    </submittedName>
</protein>
<dbReference type="NCBIfam" id="TIGR01549">
    <property type="entry name" value="HAD-SF-IA-v1"/>
    <property type="match status" value="1"/>
</dbReference>
<dbReference type="InterPro" id="IPR023198">
    <property type="entry name" value="PGP-like_dom2"/>
</dbReference>
<dbReference type="AlphaFoldDB" id="A0AAE4JW53"/>
<sequence>MPDAPIAVIFDIDGVIRDVANSYRRALADTVEHFTQAYRPTPEDIDQLKAEGGWNNDWEASQELIRRYGVAQAPDVLPPDLSFDTIKAFFQAKYRGENFNGYIQDEPLLVNLEFFQELTTSGMQWGFFSGATRGSAEYILTSRLGLISPCLIAMEDAPGKPNPSGLFQALEQLNFPLQPNSTVIYVGDTVVDMRTIQEAQRKSVPGTWLAVGVIPPHVQDRQGYTEILLKAGAWHVLDRILDLTPQLIDGLITKVHLRS</sequence>
<dbReference type="InterPro" id="IPR006438">
    <property type="entry name" value="HAD-SF_TIGR01548"/>
</dbReference>
<dbReference type="InterPro" id="IPR023214">
    <property type="entry name" value="HAD_sf"/>
</dbReference>
<evidence type="ECO:0000313" key="2">
    <source>
        <dbReference type="Proteomes" id="UP001268256"/>
    </source>
</evidence>
<dbReference type="PANTHER" id="PTHR43434">
    <property type="entry name" value="PHOSPHOGLYCOLATE PHOSPHATASE"/>
    <property type="match status" value="1"/>
</dbReference>
<dbReference type="GO" id="GO:0008967">
    <property type="term" value="F:phosphoglycolate phosphatase activity"/>
    <property type="evidence" value="ECO:0007669"/>
    <property type="project" value="TreeGrafter"/>
</dbReference>
<dbReference type="InterPro" id="IPR036412">
    <property type="entry name" value="HAD-like_sf"/>
</dbReference>
<organism evidence="1 2">
    <name type="scientific">Pseudocalidococcus azoricus BACA0444</name>
    <dbReference type="NCBI Taxonomy" id="2918990"/>
    <lineage>
        <taxon>Bacteria</taxon>
        <taxon>Bacillati</taxon>
        <taxon>Cyanobacteriota</taxon>
        <taxon>Cyanophyceae</taxon>
        <taxon>Acaryochloridales</taxon>
        <taxon>Thermosynechococcaceae</taxon>
        <taxon>Pseudocalidococcus</taxon>
        <taxon>Pseudocalidococcus azoricus</taxon>
    </lineage>
</organism>
<gene>
    <name evidence="1" type="ORF">RIF25_09360</name>
</gene>
<dbReference type="GO" id="GO:0006281">
    <property type="term" value="P:DNA repair"/>
    <property type="evidence" value="ECO:0007669"/>
    <property type="project" value="TreeGrafter"/>
</dbReference>
<dbReference type="InterPro" id="IPR006439">
    <property type="entry name" value="HAD-SF_hydro_IA"/>
</dbReference>
<dbReference type="Gene3D" id="3.40.50.1000">
    <property type="entry name" value="HAD superfamily/HAD-like"/>
    <property type="match status" value="1"/>
</dbReference>
<keyword evidence="1" id="KW-0378">Hydrolase</keyword>
<dbReference type="PANTHER" id="PTHR43434:SF1">
    <property type="entry name" value="PHOSPHOGLYCOLATE PHOSPHATASE"/>
    <property type="match status" value="1"/>
</dbReference>
<dbReference type="Proteomes" id="UP001268256">
    <property type="component" value="Unassembled WGS sequence"/>
</dbReference>
<dbReference type="SFLD" id="SFLDS00003">
    <property type="entry name" value="Haloacid_Dehalogenase"/>
    <property type="match status" value="1"/>
</dbReference>
<dbReference type="Pfam" id="PF00702">
    <property type="entry name" value="Hydrolase"/>
    <property type="match status" value="1"/>
</dbReference>
<dbReference type="InterPro" id="IPR050155">
    <property type="entry name" value="HAD-like_hydrolase_sf"/>
</dbReference>